<accession>K5WBG0</accession>
<dbReference type="GeneID" id="18915859"/>
<dbReference type="InParanoid" id="K5WBG0"/>
<dbReference type="HOGENOM" id="CLU_906452_0_0_1"/>
<dbReference type="OrthoDB" id="2796703at2759"/>
<organism evidence="1 2">
    <name type="scientific">Phanerochaete carnosa (strain HHB-10118-sp)</name>
    <name type="common">White-rot fungus</name>
    <name type="synonym">Peniophora carnosa</name>
    <dbReference type="NCBI Taxonomy" id="650164"/>
    <lineage>
        <taxon>Eukaryota</taxon>
        <taxon>Fungi</taxon>
        <taxon>Dikarya</taxon>
        <taxon>Basidiomycota</taxon>
        <taxon>Agaricomycotina</taxon>
        <taxon>Agaricomycetes</taxon>
        <taxon>Polyporales</taxon>
        <taxon>Phanerochaetaceae</taxon>
        <taxon>Phanerochaete</taxon>
    </lineage>
</organism>
<name>K5WBG0_PHACS</name>
<dbReference type="AlphaFoldDB" id="K5WBG0"/>
<reference evidence="1 2" key="1">
    <citation type="journal article" date="2012" name="BMC Genomics">
        <title>Comparative genomics of the white-rot fungi, Phanerochaete carnosa and P. chrysosporium, to elucidate the genetic basis of the distinct wood types they colonize.</title>
        <authorList>
            <person name="Suzuki H."/>
            <person name="MacDonald J."/>
            <person name="Syed K."/>
            <person name="Salamov A."/>
            <person name="Hori C."/>
            <person name="Aerts A."/>
            <person name="Henrissat B."/>
            <person name="Wiebenga A."/>
            <person name="vanKuyk P.A."/>
            <person name="Barry K."/>
            <person name="Lindquist E."/>
            <person name="LaButti K."/>
            <person name="Lapidus A."/>
            <person name="Lucas S."/>
            <person name="Coutinho P."/>
            <person name="Gong Y."/>
            <person name="Samejima M."/>
            <person name="Mahadevan R."/>
            <person name="Abou-Zaid M."/>
            <person name="de Vries R.P."/>
            <person name="Igarashi K."/>
            <person name="Yadav J.S."/>
            <person name="Grigoriev I.V."/>
            <person name="Master E.R."/>
        </authorList>
    </citation>
    <scope>NUCLEOTIDE SEQUENCE [LARGE SCALE GENOMIC DNA]</scope>
    <source>
        <strain evidence="1 2">HHB-10118-sp</strain>
    </source>
</reference>
<dbReference type="Proteomes" id="UP000008370">
    <property type="component" value="Unassembled WGS sequence"/>
</dbReference>
<evidence type="ECO:0000313" key="2">
    <source>
        <dbReference type="Proteomes" id="UP000008370"/>
    </source>
</evidence>
<evidence type="ECO:0008006" key="3">
    <source>
        <dbReference type="Google" id="ProtNLM"/>
    </source>
</evidence>
<proteinExistence type="predicted"/>
<gene>
    <name evidence="1" type="ORF">PHACADRAFT_253742</name>
</gene>
<protein>
    <recommendedName>
        <fullName evidence="3">F-box domain-containing protein</fullName>
    </recommendedName>
</protein>
<evidence type="ECO:0000313" key="1">
    <source>
        <dbReference type="EMBL" id="EKM56550.1"/>
    </source>
</evidence>
<dbReference type="RefSeq" id="XP_007394395.1">
    <property type="nucleotide sequence ID" value="XM_007394333.1"/>
</dbReference>
<dbReference type="KEGG" id="pco:PHACADRAFT_253742"/>
<keyword evidence="2" id="KW-1185">Reference proteome</keyword>
<sequence length="312" mass="35684">MRTNPVPRLPKPKSAVHCVSTPARLPPELCDMVIDHLHDDKTSLALCSLVSASWLRSARYHLFDSIYIYCEKEADAFQKFLDYLRSTPSVCAYIKDICFDGFHEADPDSDGLGETLESTFLSAITALLPSAHSYSFINCQWARSERELPKWKQVPLHSLYINSFVAATESSKNKLRILRHFSQIEHLHLANMWLGHFGFDEHDEDEKDYNGSCCSPCETRVKSMSLSMANICLNFLDHLRTQPFMKSLRSFRVVDLFHADYLEEHQDLAFVGELLKDCLSCTLQEVNLELPRLPEGGECAYLYMSNMRVSDV</sequence>
<dbReference type="EMBL" id="JH930471">
    <property type="protein sequence ID" value="EKM56550.1"/>
    <property type="molecule type" value="Genomic_DNA"/>
</dbReference>